<sequence length="28" mass="3238">MCLFSLHPACVYSKLFIQTESCFPFVLL</sequence>
<reference evidence="1" key="1">
    <citation type="submission" date="2014-09" db="EMBL/GenBank/DDBJ databases">
        <authorList>
            <person name="Magalhaes I.L.F."/>
            <person name="Oliveira U."/>
            <person name="Santos F.R."/>
            <person name="Vidigal T.H.D.A."/>
            <person name="Brescovit A.D."/>
            <person name="Santos A.J."/>
        </authorList>
    </citation>
    <scope>NUCLEOTIDE SEQUENCE</scope>
    <source>
        <tissue evidence="1">Shoot tissue taken approximately 20 cm above the soil surface</tissue>
    </source>
</reference>
<accession>A0A0A9FL72</accession>
<protein>
    <submittedName>
        <fullName evidence="1">Uncharacterized protein</fullName>
    </submittedName>
</protein>
<organism evidence="1">
    <name type="scientific">Arundo donax</name>
    <name type="common">Giant reed</name>
    <name type="synonym">Donax arundinaceus</name>
    <dbReference type="NCBI Taxonomy" id="35708"/>
    <lineage>
        <taxon>Eukaryota</taxon>
        <taxon>Viridiplantae</taxon>
        <taxon>Streptophyta</taxon>
        <taxon>Embryophyta</taxon>
        <taxon>Tracheophyta</taxon>
        <taxon>Spermatophyta</taxon>
        <taxon>Magnoliopsida</taxon>
        <taxon>Liliopsida</taxon>
        <taxon>Poales</taxon>
        <taxon>Poaceae</taxon>
        <taxon>PACMAD clade</taxon>
        <taxon>Arundinoideae</taxon>
        <taxon>Arundineae</taxon>
        <taxon>Arundo</taxon>
    </lineage>
</organism>
<proteinExistence type="predicted"/>
<dbReference type="EMBL" id="GBRH01187010">
    <property type="protein sequence ID" value="JAE10886.1"/>
    <property type="molecule type" value="Transcribed_RNA"/>
</dbReference>
<evidence type="ECO:0000313" key="1">
    <source>
        <dbReference type="EMBL" id="JAE10886.1"/>
    </source>
</evidence>
<reference evidence="1" key="2">
    <citation type="journal article" date="2015" name="Data Brief">
        <title>Shoot transcriptome of the giant reed, Arundo donax.</title>
        <authorList>
            <person name="Barrero R.A."/>
            <person name="Guerrero F.D."/>
            <person name="Moolhuijzen P."/>
            <person name="Goolsby J.A."/>
            <person name="Tidwell J."/>
            <person name="Bellgard S.E."/>
            <person name="Bellgard M.I."/>
        </authorList>
    </citation>
    <scope>NUCLEOTIDE SEQUENCE</scope>
    <source>
        <tissue evidence="1">Shoot tissue taken approximately 20 cm above the soil surface</tissue>
    </source>
</reference>
<dbReference type="AlphaFoldDB" id="A0A0A9FL72"/>
<name>A0A0A9FL72_ARUDO</name>